<dbReference type="Pfam" id="PF25597">
    <property type="entry name" value="SH3_retrovirus"/>
    <property type="match status" value="1"/>
</dbReference>
<protein>
    <recommendedName>
        <fullName evidence="7">MBD domain-containing protein</fullName>
    </recommendedName>
</protein>
<dbReference type="GO" id="GO:0008233">
    <property type="term" value="F:peptidase activity"/>
    <property type="evidence" value="ECO:0007669"/>
    <property type="project" value="UniProtKB-KW"/>
</dbReference>
<dbReference type="PhylomeDB" id="T1IGX5"/>
<accession>T1IGX5</accession>
<dbReference type="CDD" id="cd00122">
    <property type="entry name" value="MBD"/>
    <property type="match status" value="1"/>
</dbReference>
<reference evidence="5" key="2">
    <citation type="submission" date="2015-02" db="UniProtKB">
        <authorList>
            <consortium name="EnsemblMetazoa"/>
        </authorList>
    </citation>
    <scope>IDENTIFICATION</scope>
</reference>
<dbReference type="Pfam" id="PF01429">
    <property type="entry name" value="MBD"/>
    <property type="match status" value="1"/>
</dbReference>
<dbReference type="InterPro" id="IPR054722">
    <property type="entry name" value="PolX-like_BBD"/>
</dbReference>
<dbReference type="InterPro" id="IPR036397">
    <property type="entry name" value="RNaseH_sf"/>
</dbReference>
<dbReference type="InterPro" id="IPR039537">
    <property type="entry name" value="Retrotran_Ty1/copia-like"/>
</dbReference>
<dbReference type="Pfam" id="PF13976">
    <property type="entry name" value="gag_pre-integrs"/>
    <property type="match status" value="1"/>
</dbReference>
<dbReference type="GO" id="GO:0003677">
    <property type="term" value="F:DNA binding"/>
    <property type="evidence" value="ECO:0007669"/>
    <property type="project" value="InterPro"/>
</dbReference>
<dbReference type="InterPro" id="IPR016177">
    <property type="entry name" value="DNA-bd_dom_sf"/>
</dbReference>
<dbReference type="Gene3D" id="3.30.420.10">
    <property type="entry name" value="Ribonuclease H-like superfamily/Ribonuclease H"/>
    <property type="match status" value="1"/>
</dbReference>
<dbReference type="GO" id="GO:0006508">
    <property type="term" value="P:proteolysis"/>
    <property type="evidence" value="ECO:0007669"/>
    <property type="project" value="UniProtKB-KW"/>
</dbReference>
<proteinExistence type="predicted"/>
<dbReference type="InterPro" id="IPR057670">
    <property type="entry name" value="SH3_retrovirus"/>
</dbReference>
<dbReference type="InterPro" id="IPR001739">
    <property type="entry name" value="Methyl_CpG_DNA-bd"/>
</dbReference>
<evidence type="ECO:0000259" key="4">
    <source>
        <dbReference type="PROSITE" id="PS50994"/>
    </source>
</evidence>
<evidence type="ECO:0000313" key="5">
    <source>
        <dbReference type="EnsemblMetazoa" id="SMAR000078-PA"/>
    </source>
</evidence>
<feature type="domain" description="MBD" evidence="3">
    <location>
        <begin position="429"/>
        <end position="502"/>
    </location>
</feature>
<dbReference type="EMBL" id="JH429648">
    <property type="status" value="NOT_ANNOTATED_CDS"/>
    <property type="molecule type" value="Genomic_DNA"/>
</dbReference>
<evidence type="ECO:0000256" key="1">
    <source>
        <dbReference type="ARBA" id="ARBA00022670"/>
    </source>
</evidence>
<organism evidence="5 6">
    <name type="scientific">Strigamia maritima</name>
    <name type="common">European centipede</name>
    <name type="synonym">Geophilus maritimus</name>
    <dbReference type="NCBI Taxonomy" id="126957"/>
    <lineage>
        <taxon>Eukaryota</taxon>
        <taxon>Metazoa</taxon>
        <taxon>Ecdysozoa</taxon>
        <taxon>Arthropoda</taxon>
        <taxon>Myriapoda</taxon>
        <taxon>Chilopoda</taxon>
        <taxon>Pleurostigmophora</taxon>
        <taxon>Geophilomorpha</taxon>
        <taxon>Linotaeniidae</taxon>
        <taxon>Strigamia</taxon>
    </lineage>
</organism>
<dbReference type="PROSITE" id="PS50982">
    <property type="entry name" value="MBD"/>
    <property type="match status" value="1"/>
</dbReference>
<dbReference type="GO" id="GO:0015074">
    <property type="term" value="P:DNA integration"/>
    <property type="evidence" value="ECO:0007669"/>
    <property type="project" value="InterPro"/>
</dbReference>
<dbReference type="PANTHER" id="PTHR42648">
    <property type="entry name" value="TRANSPOSASE, PUTATIVE-RELATED"/>
    <property type="match status" value="1"/>
</dbReference>
<feature type="domain" description="Integrase catalytic" evidence="4">
    <location>
        <begin position="199"/>
        <end position="379"/>
    </location>
</feature>
<evidence type="ECO:0000259" key="3">
    <source>
        <dbReference type="PROSITE" id="PS50982"/>
    </source>
</evidence>
<keyword evidence="6" id="KW-1185">Reference proteome</keyword>
<sequence length="566" mass="63712">MFSTFEELKPMRLELGEGSSAITGRGTVVLIVQVNGGPFTIELLNVYYVKNFKRNLISLGKIDSAKYHIAIYNCSMKVYKSDSRVCSLYGVLEDGLYRIQGPVKYRQSNVTSLSKSSLTKSGNCVTEPSLANKPESYVVSVNMWHQRFGHMYTKGLNHLVNNANVKGIDLQSKVTKSICDNCELSKSTRAGFKSESLLVASEPLELLHMDLWGPCPIPSLGEARYLFCIVDDATRYTWIHPLRSKDQVFETYKRFHMRVERMSGKKVKAVRTDRGSLAYVHVPKPTRGDKLESRAWKGVMVGYAMETRGFRIWDPISGGVFESKHVRFDEARLYKDVVKTHVGDSPFQTGFDEGSFKPSPNESSDSDEETPPPIAPRPAHTRAVPPSVAQPQETPPPPAAQKFATQDIPPFVSTRRKDFSVSTTPLRPTRVAHRVPVPHKPGWEREEVQRQSGATKGQWDVYYYAPGLHTALRSRPDIKAWCEVHLKEKYKASDYDFNPSHAADSDNDNDPEQPRTEEAETELKPAVDDESTETYAVRVYCASVQEPSTFEEAMSSPDCQIAWSRI</sequence>
<dbReference type="STRING" id="126957.T1IGX5"/>
<evidence type="ECO:0000256" key="2">
    <source>
        <dbReference type="SAM" id="MobiDB-lite"/>
    </source>
</evidence>
<dbReference type="eggNOG" id="KOG0017">
    <property type="taxonomic scope" value="Eukaryota"/>
</dbReference>
<dbReference type="SUPFAM" id="SSF54171">
    <property type="entry name" value="DNA-binding domain"/>
    <property type="match status" value="1"/>
</dbReference>
<dbReference type="SUPFAM" id="SSF53098">
    <property type="entry name" value="Ribonuclease H-like"/>
    <property type="match status" value="1"/>
</dbReference>
<dbReference type="EnsemblMetazoa" id="SMAR000078-RA">
    <property type="protein sequence ID" value="SMAR000078-PA"/>
    <property type="gene ID" value="SMAR000078"/>
</dbReference>
<keyword evidence="1" id="KW-0645">Protease</keyword>
<dbReference type="InterPro" id="IPR025724">
    <property type="entry name" value="GAG-pre-integrase_dom"/>
</dbReference>
<name>T1IGX5_STRMM</name>
<feature type="compositionally biased region" description="Basic and acidic residues" evidence="2">
    <location>
        <begin position="512"/>
        <end position="527"/>
    </location>
</feature>
<dbReference type="InterPro" id="IPR012337">
    <property type="entry name" value="RNaseH-like_sf"/>
</dbReference>
<keyword evidence="1" id="KW-0378">Hydrolase</keyword>
<dbReference type="PROSITE" id="PS50994">
    <property type="entry name" value="INTEGRASE"/>
    <property type="match status" value="1"/>
</dbReference>
<evidence type="ECO:0000313" key="6">
    <source>
        <dbReference type="Proteomes" id="UP000014500"/>
    </source>
</evidence>
<dbReference type="Proteomes" id="UP000014500">
    <property type="component" value="Unassembled WGS sequence"/>
</dbReference>
<feature type="region of interest" description="Disordered" evidence="2">
    <location>
        <begin position="496"/>
        <end position="531"/>
    </location>
</feature>
<reference evidence="6" key="1">
    <citation type="submission" date="2011-05" db="EMBL/GenBank/DDBJ databases">
        <authorList>
            <person name="Richards S.R."/>
            <person name="Qu J."/>
            <person name="Jiang H."/>
            <person name="Jhangiani S.N."/>
            <person name="Agravi P."/>
            <person name="Goodspeed R."/>
            <person name="Gross S."/>
            <person name="Mandapat C."/>
            <person name="Jackson L."/>
            <person name="Mathew T."/>
            <person name="Pu L."/>
            <person name="Thornton R."/>
            <person name="Saada N."/>
            <person name="Wilczek-Boney K.B."/>
            <person name="Lee S."/>
            <person name="Kovar C."/>
            <person name="Wu Y."/>
            <person name="Scherer S.E."/>
            <person name="Worley K.C."/>
            <person name="Muzny D.M."/>
            <person name="Gibbs R."/>
        </authorList>
    </citation>
    <scope>NUCLEOTIDE SEQUENCE</scope>
    <source>
        <strain evidence="6">Brora</strain>
    </source>
</reference>
<dbReference type="InterPro" id="IPR001584">
    <property type="entry name" value="Integrase_cat-core"/>
</dbReference>
<feature type="region of interest" description="Disordered" evidence="2">
    <location>
        <begin position="344"/>
        <end position="422"/>
    </location>
</feature>
<dbReference type="Pfam" id="PF22936">
    <property type="entry name" value="Pol_BBD"/>
    <property type="match status" value="1"/>
</dbReference>
<dbReference type="PANTHER" id="PTHR42648:SF21">
    <property type="entry name" value="CYSTEINE-RICH RLK (RECEPTOR-LIKE PROTEIN KINASE) 8"/>
    <property type="match status" value="1"/>
</dbReference>
<dbReference type="SMART" id="SM00391">
    <property type="entry name" value="MBD"/>
    <property type="match status" value="1"/>
</dbReference>
<dbReference type="HOGENOM" id="CLU_035085_0_0_1"/>
<dbReference type="AlphaFoldDB" id="T1IGX5"/>
<evidence type="ECO:0008006" key="7">
    <source>
        <dbReference type="Google" id="ProtNLM"/>
    </source>
</evidence>
<dbReference type="Gene3D" id="3.30.890.10">
    <property type="entry name" value="Methyl-cpg-binding Protein 2, Chain A"/>
    <property type="match status" value="1"/>
</dbReference>